<feature type="region of interest" description="Disordered" evidence="8">
    <location>
        <begin position="1"/>
        <end position="41"/>
    </location>
</feature>
<keyword evidence="2 10" id="KW-0723">Serine/threonine-protein kinase</keyword>
<dbReference type="SUPFAM" id="SSF56112">
    <property type="entry name" value="Protein kinase-like (PK-like)"/>
    <property type="match status" value="1"/>
</dbReference>
<keyword evidence="4 7" id="KW-0547">Nucleotide-binding</keyword>
<dbReference type="InterPro" id="IPR017441">
    <property type="entry name" value="Protein_kinase_ATP_BS"/>
</dbReference>
<dbReference type="Gene3D" id="1.10.510.10">
    <property type="entry name" value="Transferase(Phosphotransferase) domain 1"/>
    <property type="match status" value="1"/>
</dbReference>
<evidence type="ECO:0000256" key="2">
    <source>
        <dbReference type="ARBA" id="ARBA00022527"/>
    </source>
</evidence>
<evidence type="ECO:0000256" key="7">
    <source>
        <dbReference type="PROSITE-ProRule" id="PRU10141"/>
    </source>
</evidence>
<dbReference type="InterPro" id="IPR011009">
    <property type="entry name" value="Kinase-like_dom_sf"/>
</dbReference>
<accession>A0A4Q2SNP5</accession>
<feature type="region of interest" description="Disordered" evidence="8">
    <location>
        <begin position="407"/>
        <end position="430"/>
    </location>
</feature>
<keyword evidence="6 7" id="KW-0067">ATP-binding</keyword>
<organism evidence="10 11">
    <name type="scientific">Nocardioides zhouii</name>
    <dbReference type="NCBI Taxonomy" id="1168729"/>
    <lineage>
        <taxon>Bacteria</taxon>
        <taxon>Bacillati</taxon>
        <taxon>Actinomycetota</taxon>
        <taxon>Actinomycetes</taxon>
        <taxon>Propionibacteriales</taxon>
        <taxon>Nocardioidaceae</taxon>
        <taxon>Nocardioides</taxon>
    </lineage>
</organism>
<feature type="domain" description="Protein kinase" evidence="9">
    <location>
        <begin position="49"/>
        <end position="304"/>
    </location>
</feature>
<dbReference type="SMART" id="SM00220">
    <property type="entry name" value="S_TKc"/>
    <property type="match status" value="1"/>
</dbReference>
<dbReference type="PROSITE" id="PS00107">
    <property type="entry name" value="PROTEIN_KINASE_ATP"/>
    <property type="match status" value="1"/>
</dbReference>
<dbReference type="GO" id="GO:0005524">
    <property type="term" value="F:ATP binding"/>
    <property type="evidence" value="ECO:0007669"/>
    <property type="project" value="UniProtKB-UniRule"/>
</dbReference>
<evidence type="ECO:0000313" key="11">
    <source>
        <dbReference type="Proteomes" id="UP000291101"/>
    </source>
</evidence>
<dbReference type="EMBL" id="SDWV01000015">
    <property type="protein sequence ID" value="RYC07315.1"/>
    <property type="molecule type" value="Genomic_DNA"/>
</dbReference>
<reference evidence="10 11" key="1">
    <citation type="submission" date="2019-01" db="EMBL/GenBank/DDBJ databases">
        <title>Novel species of Nocardioides.</title>
        <authorList>
            <person name="Liu Q."/>
            <person name="X Y.-H."/>
        </authorList>
    </citation>
    <scope>NUCLEOTIDE SEQUENCE [LARGE SCALE GENOMIC DNA]</scope>
    <source>
        <strain evidence="10 11">HLT2-9</strain>
    </source>
</reference>
<dbReference type="GO" id="GO:0004674">
    <property type="term" value="F:protein serine/threonine kinase activity"/>
    <property type="evidence" value="ECO:0007669"/>
    <property type="project" value="UniProtKB-KW"/>
</dbReference>
<gene>
    <name evidence="10" type="ORF">EUA94_14595</name>
</gene>
<comment type="caution">
    <text evidence="10">The sequence shown here is derived from an EMBL/GenBank/DDBJ whole genome shotgun (WGS) entry which is preliminary data.</text>
</comment>
<evidence type="ECO:0000256" key="5">
    <source>
        <dbReference type="ARBA" id="ARBA00022777"/>
    </source>
</evidence>
<dbReference type="CDD" id="cd14014">
    <property type="entry name" value="STKc_PknB_like"/>
    <property type="match status" value="1"/>
</dbReference>
<evidence type="ECO:0000256" key="4">
    <source>
        <dbReference type="ARBA" id="ARBA00022741"/>
    </source>
</evidence>
<dbReference type="PANTHER" id="PTHR43289">
    <property type="entry name" value="MITOGEN-ACTIVATED PROTEIN KINASE KINASE KINASE 20-RELATED"/>
    <property type="match status" value="1"/>
</dbReference>
<dbReference type="PROSITE" id="PS00108">
    <property type="entry name" value="PROTEIN_KINASE_ST"/>
    <property type="match status" value="1"/>
</dbReference>
<proteinExistence type="predicted"/>
<feature type="binding site" evidence="7">
    <location>
        <position position="78"/>
    </location>
    <ligand>
        <name>ATP</name>
        <dbReference type="ChEBI" id="CHEBI:30616"/>
    </ligand>
</feature>
<name>A0A4Q2SNP5_9ACTN</name>
<dbReference type="PANTHER" id="PTHR43289:SF6">
    <property type="entry name" value="SERINE_THREONINE-PROTEIN KINASE NEKL-3"/>
    <property type="match status" value="1"/>
</dbReference>
<evidence type="ECO:0000256" key="3">
    <source>
        <dbReference type="ARBA" id="ARBA00022679"/>
    </source>
</evidence>
<dbReference type="OrthoDB" id="5241055at2"/>
<feature type="compositionally biased region" description="Basic residues" evidence="8">
    <location>
        <begin position="1"/>
        <end position="17"/>
    </location>
</feature>
<keyword evidence="3" id="KW-0808">Transferase</keyword>
<evidence type="ECO:0000259" key="9">
    <source>
        <dbReference type="PROSITE" id="PS50011"/>
    </source>
</evidence>
<dbReference type="InterPro" id="IPR000719">
    <property type="entry name" value="Prot_kinase_dom"/>
</dbReference>
<evidence type="ECO:0000313" key="10">
    <source>
        <dbReference type="EMBL" id="RYC07315.1"/>
    </source>
</evidence>
<evidence type="ECO:0000256" key="6">
    <source>
        <dbReference type="ARBA" id="ARBA00022840"/>
    </source>
</evidence>
<dbReference type="Pfam" id="PF00069">
    <property type="entry name" value="Pkinase"/>
    <property type="match status" value="1"/>
</dbReference>
<keyword evidence="5 10" id="KW-0418">Kinase</keyword>
<dbReference type="InterPro" id="IPR008271">
    <property type="entry name" value="Ser/Thr_kinase_AS"/>
</dbReference>
<protein>
    <recommendedName>
        <fullName evidence="1">non-specific serine/threonine protein kinase</fullName>
        <ecNumber evidence="1">2.7.11.1</ecNumber>
    </recommendedName>
</protein>
<feature type="compositionally biased region" description="Polar residues" evidence="8">
    <location>
        <begin position="410"/>
        <end position="427"/>
    </location>
</feature>
<evidence type="ECO:0000256" key="1">
    <source>
        <dbReference type="ARBA" id="ARBA00012513"/>
    </source>
</evidence>
<dbReference type="PROSITE" id="PS50011">
    <property type="entry name" value="PROTEIN_KINASE_DOM"/>
    <property type="match status" value="1"/>
</dbReference>
<sequence length="521" mass="56350">MRGRPGRRPAHSAPARRCRPESVRHRGPPIQSPLHDNARVSAPSRLGRYPVRRRIGSGAFATVWLAYDEHLDSPVAIKVLADNWTGDLHIRQRFLEEGRFLRKVESPHVVTVYDAGELADDRPYLVMAYADQGTLADRLELSALEPSQALTMLTQVGRGLTALHDRGVLHRDIKPANVLFRTVESARGSQVVAMVGDLGLGKAMDMSSRLTMVGGTPTYVAPEQALGEGLDARADQFSLAALSYYLLAGRQPFHHTTLAAAEDPAPPPPMGIDNPEAEAVVLKGLAKDRADRYDDIESFTSALVDALGGQVEEAPLAWIPADPDLTQAAPRPEDTGPVDELPPLAAPRRRRLPWLVAGIVALAAGAGVGWSAEQAATSERTLVDATETISVTVPESWTAQVDPEQWTPIEGQQEQPSIATGSRSGWNTDDPAPGVFVGVLQADKLPSRVPQHFDCETTGEVIKDQQDGDASMTVFSKGCPGTDVVVERVVQLTSNRLLWVQIRSDDRGTANRVLASVTTYL</sequence>
<feature type="region of interest" description="Disordered" evidence="8">
    <location>
        <begin position="323"/>
        <end position="344"/>
    </location>
</feature>
<keyword evidence="11" id="KW-1185">Reference proteome</keyword>
<dbReference type="AlphaFoldDB" id="A0A4Q2SNP5"/>
<evidence type="ECO:0000256" key="8">
    <source>
        <dbReference type="SAM" id="MobiDB-lite"/>
    </source>
</evidence>
<dbReference type="EC" id="2.7.11.1" evidence="1"/>
<dbReference type="Proteomes" id="UP000291101">
    <property type="component" value="Unassembled WGS sequence"/>
</dbReference>